<dbReference type="AlphaFoldDB" id="A0A365NZ72"/>
<dbReference type="PROSITE" id="PS50975">
    <property type="entry name" value="ATP_GRASP"/>
    <property type="match status" value="1"/>
</dbReference>
<sequence>MRKTKLLWHKITHWEYWPYQIVYLPVYFQYGYYALRMRSLFFFSLANTGFSNGGFFTTSKKEIYDTIPKEYYPKTLLFQPNTAFETILKSIQKEEISFPIIVKPDVGLRGTAVKKIETEQELKNTLSSISYSFLVQELVPYSNEIGLFYVKLPNENQGKITGIVSKEFLTVIGNGKNTIQELLLKNPRFAFQLETLAKNPKINLNSIPVENEKVTLVPFGNHCRGAKFIDESHLISDELTTTFNSICNQIKGFNYGRMDIMFDNFSDLENGKHFKIIEINGVISEPTHMYDPKHSLFFGWKELIRHYNCLYKIAKFEEKKGKKPIAYSIGKKEFKKHFEHVNLLSK</sequence>
<evidence type="ECO:0000313" key="4">
    <source>
        <dbReference type="EMBL" id="RBA27566.1"/>
    </source>
</evidence>
<proteinExistence type="predicted"/>
<dbReference type="InterPro" id="IPR013651">
    <property type="entry name" value="ATP-grasp_RimK-type"/>
</dbReference>
<dbReference type="Pfam" id="PF08443">
    <property type="entry name" value="RimK"/>
    <property type="match status" value="1"/>
</dbReference>
<dbReference type="InterPro" id="IPR013815">
    <property type="entry name" value="ATP_grasp_subdomain_1"/>
</dbReference>
<evidence type="ECO:0000256" key="1">
    <source>
        <dbReference type="PROSITE-ProRule" id="PRU00409"/>
    </source>
</evidence>
<organism evidence="4 5">
    <name type="scientific">Flavobacterium tibetense</name>
    <dbReference type="NCBI Taxonomy" id="2233533"/>
    <lineage>
        <taxon>Bacteria</taxon>
        <taxon>Pseudomonadati</taxon>
        <taxon>Bacteroidota</taxon>
        <taxon>Flavobacteriia</taxon>
        <taxon>Flavobacteriales</taxon>
        <taxon>Flavobacteriaceae</taxon>
        <taxon>Flavobacterium</taxon>
    </lineage>
</organism>
<feature type="transmembrane region" description="Helical" evidence="2">
    <location>
        <begin position="16"/>
        <end position="35"/>
    </location>
</feature>
<dbReference type="InterPro" id="IPR011761">
    <property type="entry name" value="ATP-grasp"/>
</dbReference>
<keyword evidence="1" id="KW-0067">ATP-binding</keyword>
<protein>
    <submittedName>
        <fullName evidence="4">D-alanine--D-alanine ligase</fullName>
    </submittedName>
</protein>
<dbReference type="RefSeq" id="WP_113989766.1">
    <property type="nucleotide sequence ID" value="NZ_QLST01000016.1"/>
</dbReference>
<keyword evidence="5" id="KW-1185">Reference proteome</keyword>
<dbReference type="OrthoDB" id="9775266at2"/>
<dbReference type="Gene3D" id="3.30.1490.20">
    <property type="entry name" value="ATP-grasp fold, A domain"/>
    <property type="match status" value="1"/>
</dbReference>
<reference evidence="4 5" key="1">
    <citation type="submission" date="2018-06" db="EMBL/GenBank/DDBJ databases">
        <title>Flavobacterium tibetense sp. nov., isolated from a wetland YonghuCo on Tibetan Plateau.</title>
        <authorList>
            <person name="Xing P."/>
            <person name="Phurbu D."/>
            <person name="Lu H."/>
        </authorList>
    </citation>
    <scope>NUCLEOTIDE SEQUENCE [LARGE SCALE GENOMIC DNA]</scope>
    <source>
        <strain evidence="4 5">YH5</strain>
    </source>
</reference>
<comment type="caution">
    <text evidence="4">The sequence shown here is derived from an EMBL/GenBank/DDBJ whole genome shotgun (WGS) entry which is preliminary data.</text>
</comment>
<dbReference type="GO" id="GO:0005524">
    <property type="term" value="F:ATP binding"/>
    <property type="evidence" value="ECO:0007669"/>
    <property type="project" value="UniProtKB-UniRule"/>
</dbReference>
<name>A0A365NZ72_9FLAO</name>
<keyword evidence="4" id="KW-0436">Ligase</keyword>
<dbReference type="SUPFAM" id="SSF56059">
    <property type="entry name" value="Glutathione synthetase ATP-binding domain-like"/>
    <property type="match status" value="1"/>
</dbReference>
<evidence type="ECO:0000259" key="3">
    <source>
        <dbReference type="PROSITE" id="PS50975"/>
    </source>
</evidence>
<evidence type="ECO:0000313" key="5">
    <source>
        <dbReference type="Proteomes" id="UP000253319"/>
    </source>
</evidence>
<keyword evidence="2" id="KW-1133">Transmembrane helix</keyword>
<dbReference type="GO" id="GO:0046872">
    <property type="term" value="F:metal ion binding"/>
    <property type="evidence" value="ECO:0007669"/>
    <property type="project" value="InterPro"/>
</dbReference>
<keyword evidence="1" id="KW-0547">Nucleotide-binding</keyword>
<keyword evidence="2" id="KW-0812">Transmembrane</keyword>
<dbReference type="EMBL" id="QLST01000016">
    <property type="protein sequence ID" value="RBA27566.1"/>
    <property type="molecule type" value="Genomic_DNA"/>
</dbReference>
<gene>
    <name evidence="4" type="ORF">DPN68_11350</name>
</gene>
<feature type="domain" description="ATP-grasp" evidence="3">
    <location>
        <begin position="61"/>
        <end position="309"/>
    </location>
</feature>
<dbReference type="Proteomes" id="UP000253319">
    <property type="component" value="Unassembled WGS sequence"/>
</dbReference>
<keyword evidence="2" id="KW-0472">Membrane</keyword>
<accession>A0A365NZ72</accession>
<evidence type="ECO:0000256" key="2">
    <source>
        <dbReference type="SAM" id="Phobius"/>
    </source>
</evidence>
<dbReference type="GO" id="GO:0016874">
    <property type="term" value="F:ligase activity"/>
    <property type="evidence" value="ECO:0007669"/>
    <property type="project" value="UniProtKB-KW"/>
</dbReference>